<dbReference type="GO" id="GO:0006487">
    <property type="term" value="P:protein N-linked glycosylation"/>
    <property type="evidence" value="ECO:0007669"/>
    <property type="project" value="TreeGrafter"/>
</dbReference>
<dbReference type="GO" id="GO:0000032">
    <property type="term" value="P:cell wall mannoprotein biosynthetic process"/>
    <property type="evidence" value="ECO:0007669"/>
    <property type="project" value="TreeGrafter"/>
</dbReference>
<dbReference type="PANTHER" id="PTHR31121:SF2">
    <property type="entry name" value="MANNOSYLTRANSFERASE KTR5-RELATED"/>
    <property type="match status" value="1"/>
</dbReference>
<dbReference type="Pfam" id="PF01793">
    <property type="entry name" value="Glyco_transf_15"/>
    <property type="match status" value="1"/>
</dbReference>
<dbReference type="PANTHER" id="PTHR31121">
    <property type="entry name" value="ALPHA-1,2 MANNOSYLTRANSFERASE KTR1"/>
    <property type="match status" value="1"/>
</dbReference>
<evidence type="ECO:0000313" key="4">
    <source>
        <dbReference type="EMBL" id="KAK3366772.1"/>
    </source>
</evidence>
<keyword evidence="5" id="KW-1185">Reference proteome</keyword>
<dbReference type="GO" id="GO:0005794">
    <property type="term" value="C:Golgi apparatus"/>
    <property type="evidence" value="ECO:0007669"/>
    <property type="project" value="TreeGrafter"/>
</dbReference>
<evidence type="ECO:0000256" key="3">
    <source>
        <dbReference type="ARBA" id="ARBA00022679"/>
    </source>
</evidence>
<dbReference type="AlphaFoldDB" id="A0AAE0JZ89"/>
<keyword evidence="3 4" id="KW-0808">Transferase</keyword>
<comment type="similarity">
    <text evidence="1">Belongs to the glycosyltransferase 15 family.</text>
</comment>
<sequence length="241" mass="27300">MAWQEEHKYKWYWRLEPGVSFTCAIPYDQMARYGKTYGSTIALWEEPNTCPGLFRAVDDFRVRKHLPATAMWKADPGWLRLKHHDRTGDKWNLCRYWSNFEIADLDFFSAASCTGNCSSTSTATRFGDEPVHSLAVHLLLEPSQVHHFADNAYHHEPCPGNAPGGQLHNTTALGTGDYSPETPGAIGCRCKCLDDRQRNNRGTCLSKLQSPAAAHYPSLLQRIREHYPYSINVPCFNCGFS</sequence>
<dbReference type="InterPro" id="IPR029044">
    <property type="entry name" value="Nucleotide-diphossugar_trans"/>
</dbReference>
<dbReference type="Gene3D" id="3.90.550.10">
    <property type="entry name" value="Spore Coat Polysaccharide Biosynthesis Protein SpsA, Chain A"/>
    <property type="match status" value="1"/>
</dbReference>
<dbReference type="GO" id="GO:0016020">
    <property type="term" value="C:membrane"/>
    <property type="evidence" value="ECO:0007669"/>
    <property type="project" value="InterPro"/>
</dbReference>
<dbReference type="GO" id="GO:0000026">
    <property type="term" value="F:alpha-1,2-mannosyltransferase activity"/>
    <property type="evidence" value="ECO:0007669"/>
    <property type="project" value="TreeGrafter"/>
</dbReference>
<reference evidence="4" key="1">
    <citation type="journal article" date="2023" name="Mol. Phylogenet. Evol.">
        <title>Genome-scale phylogeny and comparative genomics of the fungal order Sordariales.</title>
        <authorList>
            <person name="Hensen N."/>
            <person name="Bonometti L."/>
            <person name="Westerberg I."/>
            <person name="Brannstrom I.O."/>
            <person name="Guillou S."/>
            <person name="Cros-Aarteil S."/>
            <person name="Calhoun S."/>
            <person name="Haridas S."/>
            <person name="Kuo A."/>
            <person name="Mondo S."/>
            <person name="Pangilinan J."/>
            <person name="Riley R."/>
            <person name="LaButti K."/>
            <person name="Andreopoulos B."/>
            <person name="Lipzen A."/>
            <person name="Chen C."/>
            <person name="Yan M."/>
            <person name="Daum C."/>
            <person name="Ng V."/>
            <person name="Clum A."/>
            <person name="Steindorff A."/>
            <person name="Ohm R.A."/>
            <person name="Martin F."/>
            <person name="Silar P."/>
            <person name="Natvig D.O."/>
            <person name="Lalanne C."/>
            <person name="Gautier V."/>
            <person name="Ament-Velasquez S.L."/>
            <person name="Kruys A."/>
            <person name="Hutchinson M.I."/>
            <person name="Powell A.J."/>
            <person name="Barry K."/>
            <person name="Miller A.N."/>
            <person name="Grigoriev I.V."/>
            <person name="Debuchy R."/>
            <person name="Gladieux P."/>
            <person name="Hiltunen Thoren M."/>
            <person name="Johannesson H."/>
        </authorList>
    </citation>
    <scope>NUCLEOTIDE SEQUENCE</scope>
    <source>
        <strain evidence="4">CBS 958.72</strain>
    </source>
</reference>
<reference evidence="4" key="2">
    <citation type="submission" date="2023-06" db="EMBL/GenBank/DDBJ databases">
        <authorList>
            <consortium name="Lawrence Berkeley National Laboratory"/>
            <person name="Haridas S."/>
            <person name="Hensen N."/>
            <person name="Bonometti L."/>
            <person name="Westerberg I."/>
            <person name="Brannstrom I.O."/>
            <person name="Guillou S."/>
            <person name="Cros-Aarteil S."/>
            <person name="Calhoun S."/>
            <person name="Kuo A."/>
            <person name="Mondo S."/>
            <person name="Pangilinan J."/>
            <person name="Riley R."/>
            <person name="Labutti K."/>
            <person name="Andreopoulos B."/>
            <person name="Lipzen A."/>
            <person name="Chen C."/>
            <person name="Yanf M."/>
            <person name="Daum C."/>
            <person name="Ng V."/>
            <person name="Clum A."/>
            <person name="Steindorff A."/>
            <person name="Ohm R."/>
            <person name="Martin F."/>
            <person name="Silar P."/>
            <person name="Natvig D."/>
            <person name="Lalanne C."/>
            <person name="Gautier V."/>
            <person name="Ament-Velasquez S.L."/>
            <person name="Kruys A."/>
            <person name="Hutchinson M.I."/>
            <person name="Powell A.J."/>
            <person name="Barry K."/>
            <person name="Miller A.N."/>
            <person name="Grigoriev I.V."/>
            <person name="Debuchy R."/>
            <person name="Gladieux P."/>
            <person name="Thoren M.H."/>
            <person name="Johannesson H."/>
        </authorList>
    </citation>
    <scope>NUCLEOTIDE SEQUENCE</scope>
    <source>
        <strain evidence="4">CBS 958.72</strain>
    </source>
</reference>
<dbReference type="Proteomes" id="UP001287356">
    <property type="component" value="Unassembled WGS sequence"/>
</dbReference>
<evidence type="ECO:0000256" key="2">
    <source>
        <dbReference type="ARBA" id="ARBA00022676"/>
    </source>
</evidence>
<name>A0AAE0JZ89_9PEZI</name>
<organism evidence="4 5">
    <name type="scientific">Lasiosphaeria ovina</name>
    <dbReference type="NCBI Taxonomy" id="92902"/>
    <lineage>
        <taxon>Eukaryota</taxon>
        <taxon>Fungi</taxon>
        <taxon>Dikarya</taxon>
        <taxon>Ascomycota</taxon>
        <taxon>Pezizomycotina</taxon>
        <taxon>Sordariomycetes</taxon>
        <taxon>Sordariomycetidae</taxon>
        <taxon>Sordariales</taxon>
        <taxon>Lasiosphaeriaceae</taxon>
        <taxon>Lasiosphaeria</taxon>
    </lineage>
</organism>
<accession>A0AAE0JZ89</accession>
<dbReference type="EMBL" id="JAULSN010000007">
    <property type="protein sequence ID" value="KAK3366772.1"/>
    <property type="molecule type" value="Genomic_DNA"/>
</dbReference>
<dbReference type="SUPFAM" id="SSF53448">
    <property type="entry name" value="Nucleotide-diphospho-sugar transferases"/>
    <property type="match status" value="1"/>
</dbReference>
<evidence type="ECO:0000313" key="5">
    <source>
        <dbReference type="Proteomes" id="UP001287356"/>
    </source>
</evidence>
<keyword evidence="2" id="KW-0328">Glycosyltransferase</keyword>
<comment type="caution">
    <text evidence="4">The sequence shown here is derived from an EMBL/GenBank/DDBJ whole genome shotgun (WGS) entry which is preliminary data.</text>
</comment>
<protein>
    <submittedName>
        <fullName evidence="4">Nucleotide-diphospho-sugar transferase</fullName>
    </submittedName>
</protein>
<evidence type="ECO:0000256" key="1">
    <source>
        <dbReference type="ARBA" id="ARBA00007677"/>
    </source>
</evidence>
<dbReference type="InterPro" id="IPR002685">
    <property type="entry name" value="Glyco_trans_15"/>
</dbReference>
<gene>
    <name evidence="4" type="ORF">B0T24DRAFT_651252</name>
</gene>
<proteinExistence type="inferred from homology"/>